<dbReference type="Gene3D" id="3.40.50.300">
    <property type="entry name" value="P-loop containing nucleotide triphosphate hydrolases"/>
    <property type="match status" value="1"/>
</dbReference>
<dbReference type="PROSITE" id="PS50893">
    <property type="entry name" value="ABC_TRANSPORTER_2"/>
    <property type="match status" value="1"/>
</dbReference>
<dbReference type="InterPro" id="IPR003439">
    <property type="entry name" value="ABC_transporter-like_ATP-bd"/>
</dbReference>
<dbReference type="Pfam" id="PF00005">
    <property type="entry name" value="ABC_tran"/>
    <property type="match status" value="1"/>
</dbReference>
<evidence type="ECO:0000256" key="8">
    <source>
        <dbReference type="ARBA" id="ARBA00023306"/>
    </source>
</evidence>
<dbReference type="InterPro" id="IPR003593">
    <property type="entry name" value="AAA+_ATPase"/>
</dbReference>
<accession>A0A1G2R4K6</accession>
<dbReference type="GO" id="GO:0051301">
    <property type="term" value="P:cell division"/>
    <property type="evidence" value="ECO:0007669"/>
    <property type="project" value="UniProtKB-UniRule"/>
</dbReference>
<feature type="domain" description="ABC transporter" evidence="10">
    <location>
        <begin position="2"/>
        <end position="226"/>
    </location>
</feature>
<dbReference type="InterPro" id="IPR017871">
    <property type="entry name" value="ABC_transporter-like_CS"/>
</dbReference>
<dbReference type="InterPro" id="IPR027417">
    <property type="entry name" value="P-loop_NTPase"/>
</dbReference>
<reference evidence="11 12" key="1">
    <citation type="journal article" date="2016" name="Nat. Commun.">
        <title>Thousands of microbial genomes shed light on interconnected biogeochemical processes in an aquifer system.</title>
        <authorList>
            <person name="Anantharaman K."/>
            <person name="Brown C.T."/>
            <person name="Hug L.A."/>
            <person name="Sharon I."/>
            <person name="Castelle C.J."/>
            <person name="Probst A.J."/>
            <person name="Thomas B.C."/>
            <person name="Singh A."/>
            <person name="Wilkins M.J."/>
            <person name="Karaoz U."/>
            <person name="Brodie E.L."/>
            <person name="Williams K.H."/>
            <person name="Hubbard S.S."/>
            <person name="Banfield J.F."/>
        </authorList>
    </citation>
    <scope>NUCLEOTIDE SEQUENCE [LARGE SCALE GENOMIC DNA]</scope>
</reference>
<dbReference type="GO" id="GO:0005524">
    <property type="term" value="F:ATP binding"/>
    <property type="evidence" value="ECO:0007669"/>
    <property type="project" value="UniProtKB-UniRule"/>
</dbReference>
<dbReference type="FunFam" id="3.40.50.300:FF:000056">
    <property type="entry name" value="Cell division ATP-binding protein FtsE"/>
    <property type="match status" value="1"/>
</dbReference>
<organism evidence="11 12">
    <name type="scientific">Candidatus Wildermuthbacteria bacterium RIFCSPHIGHO2_02_FULL_45_25</name>
    <dbReference type="NCBI Taxonomy" id="1802450"/>
    <lineage>
        <taxon>Bacteria</taxon>
        <taxon>Candidatus Wildermuthiibacteriota</taxon>
    </lineage>
</organism>
<evidence type="ECO:0000256" key="6">
    <source>
        <dbReference type="ARBA" id="ARBA00022840"/>
    </source>
</evidence>
<evidence type="ECO:0000256" key="2">
    <source>
        <dbReference type="ARBA" id="ARBA00020019"/>
    </source>
</evidence>
<gene>
    <name evidence="9" type="primary">ftsE</name>
    <name evidence="11" type="ORF">A3C04_01130</name>
</gene>
<dbReference type="NCBIfam" id="TIGR02673">
    <property type="entry name" value="FtsE"/>
    <property type="match status" value="1"/>
</dbReference>
<dbReference type="EMBL" id="MHTV01000013">
    <property type="protein sequence ID" value="OHA67309.1"/>
    <property type="molecule type" value="Genomic_DNA"/>
</dbReference>
<comment type="similarity">
    <text evidence="1 9">Belongs to the ABC transporter superfamily.</text>
</comment>
<comment type="function">
    <text evidence="9">Part of the ABC transporter FtsEX involved in cellular division.</text>
</comment>
<sequence>MIEYRNVTKKYGKQTIALQDVSFRVQQGEFVSVVGKSGAGKTTMLRLLLAEERPTSGDVLFADLNVHKIPRGKLPDLRRNIGMVFQDYKLLEAKTAYENIAYVMEVIGLPEGTIQRDVLEVLEIVGLAERAEHYPHQLSGGEKQRVAIARALIHRPHVIVADEPTGNLDPYHSRDIMRLFVKINELGTTMILATHNKDIINRLGRRVLTLTEGRVIRDEEKGKFLL</sequence>
<evidence type="ECO:0000259" key="10">
    <source>
        <dbReference type="PROSITE" id="PS50893"/>
    </source>
</evidence>
<dbReference type="SUPFAM" id="SSF52540">
    <property type="entry name" value="P-loop containing nucleoside triphosphate hydrolases"/>
    <property type="match status" value="1"/>
</dbReference>
<evidence type="ECO:0000256" key="1">
    <source>
        <dbReference type="ARBA" id="ARBA00005417"/>
    </source>
</evidence>
<evidence type="ECO:0000256" key="5">
    <source>
        <dbReference type="ARBA" id="ARBA00022741"/>
    </source>
</evidence>
<dbReference type="Proteomes" id="UP000178092">
    <property type="component" value="Unassembled WGS sequence"/>
</dbReference>
<keyword evidence="7 9" id="KW-0472">Membrane</keyword>
<evidence type="ECO:0000313" key="12">
    <source>
        <dbReference type="Proteomes" id="UP000178092"/>
    </source>
</evidence>
<dbReference type="GO" id="GO:0005886">
    <property type="term" value="C:plasma membrane"/>
    <property type="evidence" value="ECO:0007669"/>
    <property type="project" value="UniProtKB-SubCell"/>
</dbReference>
<comment type="caution">
    <text evidence="11">The sequence shown here is derived from an EMBL/GenBank/DDBJ whole genome shotgun (WGS) entry which is preliminary data.</text>
</comment>
<dbReference type="PANTHER" id="PTHR24220:SF470">
    <property type="entry name" value="CELL DIVISION ATP-BINDING PROTEIN FTSE"/>
    <property type="match status" value="1"/>
</dbReference>
<comment type="subunit">
    <text evidence="9">Homodimer. Forms a membrane-associated complex with FtsX.</text>
</comment>
<evidence type="ECO:0000256" key="7">
    <source>
        <dbReference type="ARBA" id="ARBA00023136"/>
    </source>
</evidence>
<evidence type="ECO:0000256" key="4">
    <source>
        <dbReference type="ARBA" id="ARBA00022618"/>
    </source>
</evidence>
<evidence type="ECO:0000256" key="9">
    <source>
        <dbReference type="RuleBase" id="RU365094"/>
    </source>
</evidence>
<dbReference type="GO" id="GO:0022857">
    <property type="term" value="F:transmembrane transporter activity"/>
    <property type="evidence" value="ECO:0007669"/>
    <property type="project" value="TreeGrafter"/>
</dbReference>
<name>A0A1G2R4K6_9BACT</name>
<evidence type="ECO:0000256" key="3">
    <source>
        <dbReference type="ARBA" id="ARBA00022475"/>
    </source>
</evidence>
<dbReference type="GO" id="GO:0016887">
    <property type="term" value="F:ATP hydrolysis activity"/>
    <property type="evidence" value="ECO:0007669"/>
    <property type="project" value="InterPro"/>
</dbReference>
<comment type="subcellular location">
    <subcellularLocation>
        <location evidence="9">Cell membrane</location>
        <topology evidence="9">Peripheral membrane protein</topology>
        <orientation evidence="9">Cytoplasmic side</orientation>
    </subcellularLocation>
</comment>
<evidence type="ECO:0000313" key="11">
    <source>
        <dbReference type="EMBL" id="OHA67309.1"/>
    </source>
</evidence>
<dbReference type="InterPro" id="IPR015854">
    <property type="entry name" value="ABC_transpr_LolD-like"/>
</dbReference>
<keyword evidence="4 9" id="KW-0132">Cell division</keyword>
<keyword evidence="5 9" id="KW-0547">Nucleotide-binding</keyword>
<proteinExistence type="inferred from homology"/>
<keyword evidence="8 9" id="KW-0131">Cell cycle</keyword>
<dbReference type="SMART" id="SM00382">
    <property type="entry name" value="AAA"/>
    <property type="match status" value="1"/>
</dbReference>
<dbReference type="AlphaFoldDB" id="A0A1G2R4K6"/>
<protein>
    <recommendedName>
        <fullName evidence="2 9">Cell division ATP-binding protein FtsE</fullName>
    </recommendedName>
</protein>
<dbReference type="InterPro" id="IPR005286">
    <property type="entry name" value="Cell_div_FtsE"/>
</dbReference>
<dbReference type="PANTHER" id="PTHR24220">
    <property type="entry name" value="IMPORT ATP-BINDING PROTEIN"/>
    <property type="match status" value="1"/>
</dbReference>
<keyword evidence="3 9" id="KW-1003">Cell membrane</keyword>
<dbReference type="PROSITE" id="PS00211">
    <property type="entry name" value="ABC_TRANSPORTER_1"/>
    <property type="match status" value="1"/>
</dbReference>
<keyword evidence="6 9" id="KW-0067">ATP-binding</keyword>